<dbReference type="AlphaFoldDB" id="A0A1H2DTX0"/>
<evidence type="ECO:0000259" key="1">
    <source>
        <dbReference type="Pfam" id="PF13229"/>
    </source>
</evidence>
<keyword evidence="3" id="KW-1185">Reference proteome</keyword>
<dbReference type="Gene3D" id="2.160.20.10">
    <property type="entry name" value="Single-stranded right-handed beta-helix, Pectin lyase-like"/>
    <property type="match status" value="2"/>
</dbReference>
<dbReference type="InterPro" id="IPR012334">
    <property type="entry name" value="Pectin_lyas_fold"/>
</dbReference>
<evidence type="ECO:0000313" key="3">
    <source>
        <dbReference type="Proteomes" id="UP000199608"/>
    </source>
</evidence>
<protein>
    <submittedName>
        <fullName evidence="2">Right handed beta helix region</fullName>
    </submittedName>
</protein>
<dbReference type="SUPFAM" id="SSF51126">
    <property type="entry name" value="Pectin lyase-like"/>
    <property type="match status" value="1"/>
</dbReference>
<dbReference type="SMART" id="SM00710">
    <property type="entry name" value="PbH1"/>
    <property type="match status" value="6"/>
</dbReference>
<dbReference type="InterPro" id="IPR006626">
    <property type="entry name" value="PbH1"/>
</dbReference>
<organism evidence="2 3">
    <name type="scientific">Desulfobacula phenolica</name>
    <dbReference type="NCBI Taxonomy" id="90732"/>
    <lineage>
        <taxon>Bacteria</taxon>
        <taxon>Pseudomonadati</taxon>
        <taxon>Thermodesulfobacteriota</taxon>
        <taxon>Desulfobacteria</taxon>
        <taxon>Desulfobacterales</taxon>
        <taxon>Desulfobacteraceae</taxon>
        <taxon>Desulfobacula</taxon>
    </lineage>
</organism>
<dbReference type="InterPro" id="IPR011050">
    <property type="entry name" value="Pectin_lyase_fold/virulence"/>
</dbReference>
<reference evidence="3" key="1">
    <citation type="submission" date="2016-10" db="EMBL/GenBank/DDBJ databases">
        <authorList>
            <person name="Varghese N."/>
            <person name="Submissions S."/>
        </authorList>
    </citation>
    <scope>NUCLEOTIDE SEQUENCE [LARGE SCALE GENOMIC DNA]</scope>
    <source>
        <strain evidence="3">DSM 3384</strain>
    </source>
</reference>
<dbReference type="Pfam" id="PF13229">
    <property type="entry name" value="Beta_helix"/>
    <property type="match status" value="1"/>
</dbReference>
<proteinExistence type="predicted"/>
<evidence type="ECO:0000313" key="2">
    <source>
        <dbReference type="EMBL" id="SDT86300.1"/>
    </source>
</evidence>
<dbReference type="EMBL" id="FNLL01000002">
    <property type="protein sequence ID" value="SDT86300.1"/>
    <property type="molecule type" value="Genomic_DNA"/>
</dbReference>
<accession>A0A1H2DTX0</accession>
<sequence>MRSKQNQIIVFLLLVIGLLVAVSYFQSKSQDAGYSETTKYKLVKEMFSDQNLTSSKFQKNISQTYYIDKTNGDNSADGTSIESAWKDFSKIKNVSFAQGDRILLKRGEIWNQPLYVPAGGIENKPIIIDAYGNGNMPVIDIRNNYLNGIKIYHSNIVINNLMIQNSIKNCIAMAKSNGLKNIRLNNLKIYNAGLNGIAISKGGTNLQIINCYIENAKNNGIVLEGSAENKLSNVIVRDCHIKKIMDNDGITIHQDSYGNTAGSNFLLQNNIAEMCAEQGFDITTGKNVLLVNNISDKNKQGGILVGQSAKNVTIKRHISTNEPTEKKSAAINLQRNFGNIRLLKSIIKGNGYHLLLIKANNVAVFNNNFIWNGGSSPVDVSGEIDNIYFINNIILSKQNKMSRIRFLEASRPPNHKSFYFNYNIYHVPGKDVVFYYNKKNYNFKKYQKTFKVGSHSLNINPEFVNSSGHELKIDSPAIDKGCFLTHPVSQITPNKVVVQNTLFFYKNFNFKNRQSIMFKGINETFNVIDVDYNNRIITLDKNINVNQNHLIGLNYKNSALDIGAYEFIDLSLPID</sequence>
<gene>
    <name evidence="2" type="ORF">SAMN04487931_102184</name>
</gene>
<feature type="domain" description="Right handed beta helix" evidence="1">
    <location>
        <begin position="140"/>
        <end position="265"/>
    </location>
</feature>
<dbReference type="InterPro" id="IPR039448">
    <property type="entry name" value="Beta_helix"/>
</dbReference>
<dbReference type="Proteomes" id="UP000199608">
    <property type="component" value="Unassembled WGS sequence"/>
</dbReference>
<name>A0A1H2DTX0_9BACT</name>